<dbReference type="Proteomes" id="UP000486351">
    <property type="component" value="Unassembled WGS sequence"/>
</dbReference>
<evidence type="ECO:0000256" key="1">
    <source>
        <dbReference type="SAM" id="MobiDB-lite"/>
    </source>
</evidence>
<proteinExistence type="predicted"/>
<evidence type="ECO:0000313" key="2">
    <source>
        <dbReference type="EMBL" id="KAE9296704.1"/>
    </source>
</evidence>
<feature type="compositionally biased region" description="Basic and acidic residues" evidence="1">
    <location>
        <begin position="41"/>
        <end position="50"/>
    </location>
</feature>
<feature type="region of interest" description="Disordered" evidence="1">
    <location>
        <begin position="1"/>
        <end position="50"/>
    </location>
</feature>
<comment type="caution">
    <text evidence="2">The sequence shown here is derived from an EMBL/GenBank/DDBJ whole genome shotgun (WGS) entry which is preliminary data.</text>
</comment>
<gene>
    <name evidence="2" type="ORF">PF008_g23930</name>
</gene>
<evidence type="ECO:0000313" key="3">
    <source>
        <dbReference type="Proteomes" id="UP000486351"/>
    </source>
</evidence>
<dbReference type="EMBL" id="QXFY01002485">
    <property type="protein sequence ID" value="KAE9296704.1"/>
    <property type="molecule type" value="Genomic_DNA"/>
</dbReference>
<reference evidence="2 3" key="1">
    <citation type="submission" date="2018-09" db="EMBL/GenBank/DDBJ databases">
        <title>Genomic investigation of the strawberry pathogen Phytophthora fragariae indicates pathogenicity is determined by transcriptional variation in three key races.</title>
        <authorList>
            <person name="Adams T.M."/>
            <person name="Armitage A.D."/>
            <person name="Sobczyk M.K."/>
            <person name="Bates H.J."/>
            <person name="Dunwell J.M."/>
            <person name="Nellist C.F."/>
            <person name="Harrison R.J."/>
        </authorList>
    </citation>
    <scope>NUCLEOTIDE SEQUENCE [LARGE SCALE GENOMIC DNA]</scope>
    <source>
        <strain evidence="2 3">NOV-77</strain>
    </source>
</reference>
<accession>A0A6G0QPC8</accession>
<name>A0A6G0QPC8_9STRA</name>
<organism evidence="2 3">
    <name type="scientific">Phytophthora fragariae</name>
    <dbReference type="NCBI Taxonomy" id="53985"/>
    <lineage>
        <taxon>Eukaryota</taxon>
        <taxon>Sar</taxon>
        <taxon>Stramenopiles</taxon>
        <taxon>Oomycota</taxon>
        <taxon>Peronosporomycetes</taxon>
        <taxon>Peronosporales</taxon>
        <taxon>Peronosporaceae</taxon>
        <taxon>Phytophthora</taxon>
    </lineage>
</organism>
<dbReference type="AlphaFoldDB" id="A0A6G0QPC8"/>
<protein>
    <submittedName>
        <fullName evidence="2">Uncharacterized protein</fullName>
    </submittedName>
</protein>
<sequence length="50" mass="5531">MDLNPHKSNRAASRALSPDNFYGRRNAGEVNGAQDMTLQGLKEKQTQISN</sequence>